<dbReference type="EMBL" id="JAPHEG010000001">
    <property type="protein sequence ID" value="MDF2953136.1"/>
    <property type="molecule type" value="Genomic_DNA"/>
</dbReference>
<protein>
    <submittedName>
        <fullName evidence="9">Membrane-associated phospholipid phosphatase</fullName>
    </submittedName>
</protein>
<evidence type="ECO:0000256" key="5">
    <source>
        <dbReference type="ARBA" id="ARBA00022989"/>
    </source>
</evidence>
<keyword evidence="2" id="KW-1003">Cell membrane</keyword>
<evidence type="ECO:0000256" key="3">
    <source>
        <dbReference type="ARBA" id="ARBA00022692"/>
    </source>
</evidence>
<dbReference type="InterPro" id="IPR036938">
    <property type="entry name" value="PAP2/HPO_sf"/>
</dbReference>
<dbReference type="PANTHER" id="PTHR14969">
    <property type="entry name" value="SPHINGOSINE-1-PHOSPHATE PHOSPHOHYDROLASE"/>
    <property type="match status" value="1"/>
</dbReference>
<feature type="transmembrane region" description="Helical" evidence="7">
    <location>
        <begin position="12"/>
        <end position="28"/>
    </location>
</feature>
<proteinExistence type="predicted"/>
<keyword evidence="5 7" id="KW-1133">Transmembrane helix</keyword>
<dbReference type="SMART" id="SM00014">
    <property type="entry name" value="acidPPc"/>
    <property type="match status" value="1"/>
</dbReference>
<accession>A0AAE3P5P8</accession>
<evidence type="ECO:0000256" key="1">
    <source>
        <dbReference type="ARBA" id="ARBA00004651"/>
    </source>
</evidence>
<keyword evidence="3 7" id="KW-0812">Transmembrane</keyword>
<gene>
    <name evidence="9" type="ORF">OD816_000381</name>
</gene>
<organism evidence="9 10">
    <name type="scientific">Candidatus Thermodesulfobacterium syntrophicum</name>
    <dbReference type="NCBI Taxonomy" id="3060442"/>
    <lineage>
        <taxon>Bacteria</taxon>
        <taxon>Pseudomonadati</taxon>
        <taxon>Thermodesulfobacteriota</taxon>
        <taxon>Thermodesulfobacteria</taxon>
        <taxon>Thermodesulfobacteriales</taxon>
        <taxon>Thermodesulfobacteriaceae</taxon>
        <taxon>Thermodesulfobacterium</taxon>
    </lineage>
</organism>
<evidence type="ECO:0000256" key="7">
    <source>
        <dbReference type="SAM" id="Phobius"/>
    </source>
</evidence>
<evidence type="ECO:0000256" key="6">
    <source>
        <dbReference type="ARBA" id="ARBA00023136"/>
    </source>
</evidence>
<evidence type="ECO:0000256" key="2">
    <source>
        <dbReference type="ARBA" id="ARBA00022475"/>
    </source>
</evidence>
<sequence length="202" mass="23657">MKFSLEHLSKYRKWILFLLILFLFFVYLDKRIMLFIKDVRLAYPEEFAYLKIFNNLIERAYRVFIAISVILGFYNLFSKTQKEKGIKIILGMVIVGILSQAKYLLGRARPKITYETIFTGPSEEYVYASFPSGHTFFIFAMARIYSHIYPKYRIFFYTFAILVALERLLNFAHFPSDLIAGAFLGVCLGNIIISKTSKKLKD</sequence>
<dbReference type="Gene3D" id="1.20.144.10">
    <property type="entry name" value="Phosphatidic acid phosphatase type 2/haloperoxidase"/>
    <property type="match status" value="1"/>
</dbReference>
<evidence type="ECO:0000259" key="8">
    <source>
        <dbReference type="SMART" id="SM00014"/>
    </source>
</evidence>
<feature type="transmembrane region" description="Helical" evidence="7">
    <location>
        <begin position="59"/>
        <end position="76"/>
    </location>
</feature>
<dbReference type="GO" id="GO:0005886">
    <property type="term" value="C:plasma membrane"/>
    <property type="evidence" value="ECO:0007669"/>
    <property type="project" value="UniProtKB-SubCell"/>
</dbReference>
<feature type="domain" description="Phosphatidic acid phosphatase type 2/haloperoxidase" evidence="8">
    <location>
        <begin position="84"/>
        <end position="193"/>
    </location>
</feature>
<feature type="transmembrane region" description="Helical" evidence="7">
    <location>
        <begin position="88"/>
        <end position="105"/>
    </location>
</feature>
<comment type="subcellular location">
    <subcellularLocation>
        <location evidence="1">Cell membrane</location>
        <topology evidence="1">Multi-pass membrane protein</topology>
    </subcellularLocation>
</comment>
<feature type="transmembrane region" description="Helical" evidence="7">
    <location>
        <begin position="125"/>
        <end position="142"/>
    </location>
</feature>
<dbReference type="PANTHER" id="PTHR14969:SF62">
    <property type="entry name" value="DECAPRENYLPHOSPHORYL-5-PHOSPHORIBOSE PHOSPHATASE RV3807C-RELATED"/>
    <property type="match status" value="1"/>
</dbReference>
<dbReference type="AlphaFoldDB" id="A0AAE3P5P8"/>
<dbReference type="Pfam" id="PF01569">
    <property type="entry name" value="PAP2"/>
    <property type="match status" value="1"/>
</dbReference>
<comment type="caution">
    <text evidence="9">The sequence shown here is derived from an EMBL/GenBank/DDBJ whole genome shotgun (WGS) entry which is preliminary data.</text>
</comment>
<evidence type="ECO:0000256" key="4">
    <source>
        <dbReference type="ARBA" id="ARBA00022801"/>
    </source>
</evidence>
<dbReference type="GO" id="GO:0016787">
    <property type="term" value="F:hydrolase activity"/>
    <property type="evidence" value="ECO:0007669"/>
    <property type="project" value="UniProtKB-KW"/>
</dbReference>
<keyword evidence="4" id="KW-0378">Hydrolase</keyword>
<evidence type="ECO:0000313" key="10">
    <source>
        <dbReference type="Proteomes" id="UP001144110"/>
    </source>
</evidence>
<evidence type="ECO:0000313" key="9">
    <source>
        <dbReference type="EMBL" id="MDF2953136.1"/>
    </source>
</evidence>
<feature type="transmembrane region" description="Helical" evidence="7">
    <location>
        <begin position="178"/>
        <end position="194"/>
    </location>
</feature>
<keyword evidence="6 7" id="KW-0472">Membrane</keyword>
<dbReference type="SUPFAM" id="SSF48317">
    <property type="entry name" value="Acid phosphatase/Vanadium-dependent haloperoxidase"/>
    <property type="match status" value="1"/>
</dbReference>
<reference evidence="9" key="1">
    <citation type="submission" date="2022-11" db="EMBL/GenBank/DDBJ databases">
        <title>Candidatus Alkanophaga archaea from heated hydrothermal vent sediment oxidize petroleum alkanes.</title>
        <authorList>
            <person name="Zehnle H."/>
            <person name="Laso-Perez R."/>
            <person name="Lipp J."/>
            <person name="Teske A."/>
            <person name="Wegener G."/>
        </authorList>
    </citation>
    <scope>NUCLEOTIDE SEQUENCE</scope>
    <source>
        <strain evidence="9">MCA70</strain>
    </source>
</reference>
<dbReference type="InterPro" id="IPR000326">
    <property type="entry name" value="PAP2/HPO"/>
</dbReference>
<dbReference type="Proteomes" id="UP001144110">
    <property type="component" value="Unassembled WGS sequence"/>
</dbReference>
<name>A0AAE3P5P8_9BACT</name>